<organism evidence="1 2">
    <name type="scientific">Microthyrium microscopicum</name>
    <dbReference type="NCBI Taxonomy" id="703497"/>
    <lineage>
        <taxon>Eukaryota</taxon>
        <taxon>Fungi</taxon>
        <taxon>Dikarya</taxon>
        <taxon>Ascomycota</taxon>
        <taxon>Pezizomycotina</taxon>
        <taxon>Dothideomycetes</taxon>
        <taxon>Dothideomycetes incertae sedis</taxon>
        <taxon>Microthyriales</taxon>
        <taxon>Microthyriaceae</taxon>
        <taxon>Microthyrium</taxon>
    </lineage>
</organism>
<dbReference type="PANTHER" id="PTHR28106">
    <property type="entry name" value="MITOCHONDRIAL ATPASE COMPLEX SUBUNIT ATP10"/>
    <property type="match status" value="1"/>
</dbReference>
<dbReference type="OrthoDB" id="17089at2759"/>
<evidence type="ECO:0000313" key="1">
    <source>
        <dbReference type="EMBL" id="KAF2667885.1"/>
    </source>
</evidence>
<dbReference type="GO" id="GO:0005743">
    <property type="term" value="C:mitochondrial inner membrane"/>
    <property type="evidence" value="ECO:0007669"/>
    <property type="project" value="TreeGrafter"/>
</dbReference>
<dbReference type="GO" id="GO:0033615">
    <property type="term" value="P:mitochondrial proton-transporting ATP synthase complex assembly"/>
    <property type="evidence" value="ECO:0007669"/>
    <property type="project" value="TreeGrafter"/>
</dbReference>
<gene>
    <name evidence="1" type="ORF">BT63DRAFT_360612</name>
</gene>
<dbReference type="PANTHER" id="PTHR28106:SF1">
    <property type="entry name" value="MITOCHONDRIAL ATPASE COMPLEX SUBUNIT ATP10"/>
    <property type="match status" value="1"/>
</dbReference>
<proteinExistence type="predicted"/>
<feature type="non-terminal residue" evidence="1">
    <location>
        <position position="237"/>
    </location>
</feature>
<reference evidence="1" key="1">
    <citation type="journal article" date="2020" name="Stud. Mycol.">
        <title>101 Dothideomycetes genomes: a test case for predicting lifestyles and emergence of pathogens.</title>
        <authorList>
            <person name="Haridas S."/>
            <person name="Albert R."/>
            <person name="Binder M."/>
            <person name="Bloem J."/>
            <person name="Labutti K."/>
            <person name="Salamov A."/>
            <person name="Andreopoulos B."/>
            <person name="Baker S."/>
            <person name="Barry K."/>
            <person name="Bills G."/>
            <person name="Bluhm B."/>
            <person name="Cannon C."/>
            <person name="Castanera R."/>
            <person name="Culley D."/>
            <person name="Daum C."/>
            <person name="Ezra D."/>
            <person name="Gonzalez J."/>
            <person name="Henrissat B."/>
            <person name="Kuo A."/>
            <person name="Liang C."/>
            <person name="Lipzen A."/>
            <person name="Lutzoni F."/>
            <person name="Magnuson J."/>
            <person name="Mondo S."/>
            <person name="Nolan M."/>
            <person name="Ohm R."/>
            <person name="Pangilinan J."/>
            <person name="Park H.-J."/>
            <person name="Ramirez L."/>
            <person name="Alfaro M."/>
            <person name="Sun H."/>
            <person name="Tritt A."/>
            <person name="Yoshinaga Y."/>
            <person name="Zwiers L.-H."/>
            <person name="Turgeon B."/>
            <person name="Goodwin S."/>
            <person name="Spatafora J."/>
            <person name="Crous P."/>
            <person name="Grigoriev I."/>
        </authorList>
    </citation>
    <scope>NUCLEOTIDE SEQUENCE</scope>
    <source>
        <strain evidence="1">CBS 115976</strain>
    </source>
</reference>
<protein>
    <recommendedName>
        <fullName evidence="3">Mitochondrial ATPase complex subunit ATP10</fullName>
    </recommendedName>
</protein>
<keyword evidence="2" id="KW-1185">Reference proteome</keyword>
<dbReference type="InterPro" id="IPR007849">
    <property type="entry name" value="ATP10"/>
</dbReference>
<dbReference type="AlphaFoldDB" id="A0A6A6U6K2"/>
<dbReference type="Pfam" id="PF05176">
    <property type="entry name" value="ATP-synt_10"/>
    <property type="match status" value="1"/>
</dbReference>
<name>A0A6A6U6K2_9PEZI</name>
<evidence type="ECO:0008006" key="3">
    <source>
        <dbReference type="Google" id="ProtNLM"/>
    </source>
</evidence>
<accession>A0A6A6U6K2</accession>
<sequence length="237" mass="27327">KDFKIQPIGAPIGFHQQPSSKDDWAATESGAGKSYFQRNEANRKLLLKKFDKTYIRDFRNMDVNRGKFYLANTKLYKRDMALYMPNLRGRTLARGDGNTAPVLKGKVSVVVLFSRSWAEQQTKSFVGKKENPELWEALAEAGEGAQVVEVNHEEFRLSSLMVRLFEWNLRRVRSVEEQERYFILRGIPQVVKDNVALMNDKVGYVFLLDRDCRIRWSACGDAWDGEKESLVKGLQKL</sequence>
<evidence type="ECO:0000313" key="2">
    <source>
        <dbReference type="Proteomes" id="UP000799302"/>
    </source>
</evidence>
<feature type="non-terminal residue" evidence="1">
    <location>
        <position position="1"/>
    </location>
</feature>
<dbReference type="EMBL" id="MU004237">
    <property type="protein sequence ID" value="KAF2667885.1"/>
    <property type="molecule type" value="Genomic_DNA"/>
</dbReference>
<dbReference type="Proteomes" id="UP000799302">
    <property type="component" value="Unassembled WGS sequence"/>
</dbReference>